<evidence type="ECO:0000313" key="8">
    <source>
        <dbReference type="EMBL" id="SFV61375.1"/>
    </source>
</evidence>
<sequence length="484" mass="52900">MSSVYFIALPLLFGFAVPILNKFGKNGVAYASTLMQLVLLFLAFSKISMPHSLVEVIAINPPLGISLVLNKTSILFVALFTLMMLLFSIYYLGLRREKPYKNENKFFILINMLLASTIGLVLSSDIFNIYVFFEIAGISAYILSAYEGSAKAYEAGIKYLITGMVASIFLVFAIALIYIHLGSLNLAVLSEKFVTLPSEMKLLISMLLFVGFGFKVEIFPFNFWVTDVYEGSSTLVDGLFSSIVVKAYLFVFFHIFYLFLPSGAYGSFLVLVGAVTMIVAEIVALKQTNLKRVFAYSSLGQAGFIFSTLALESSSAVAAAIFIVIAHSIAKMAIFLTITIIENGRGSVDVSTLRHIKSPFIVVVMIVAMISLLGLPPLLGFTGKFLSLKSFAMSGEFSALAIIIIASVIESVYYFKLIGLLLERGSQRDVITISGTQKSILSILIVLLIVIGVAPWMISPYIDQASHMMLDNSLYISTLLGAGK</sequence>
<comment type="subcellular location">
    <subcellularLocation>
        <location evidence="1">Cell membrane</location>
        <topology evidence="1">Multi-pass membrane protein</topology>
    </subcellularLocation>
</comment>
<organism evidence="8">
    <name type="scientific">hydrothermal vent metagenome</name>
    <dbReference type="NCBI Taxonomy" id="652676"/>
    <lineage>
        <taxon>unclassified sequences</taxon>
        <taxon>metagenomes</taxon>
        <taxon>ecological metagenomes</taxon>
    </lineage>
</organism>
<dbReference type="GO" id="GO:0008137">
    <property type="term" value="F:NADH dehydrogenase (ubiquinone) activity"/>
    <property type="evidence" value="ECO:0007669"/>
    <property type="project" value="InterPro"/>
</dbReference>
<proteinExistence type="predicted"/>
<dbReference type="PANTHER" id="PTHR42703">
    <property type="entry name" value="NADH DEHYDROGENASE"/>
    <property type="match status" value="1"/>
</dbReference>
<feature type="transmembrane region" description="Helical" evidence="6">
    <location>
        <begin position="238"/>
        <end position="259"/>
    </location>
</feature>
<dbReference type="EC" id="1.6.5.3" evidence="8"/>
<keyword evidence="8" id="KW-0560">Oxidoreductase</keyword>
<feature type="transmembrane region" description="Helical" evidence="6">
    <location>
        <begin position="399"/>
        <end position="422"/>
    </location>
</feature>
<evidence type="ECO:0000256" key="6">
    <source>
        <dbReference type="SAM" id="Phobius"/>
    </source>
</evidence>
<reference evidence="8" key="1">
    <citation type="submission" date="2016-10" db="EMBL/GenBank/DDBJ databases">
        <authorList>
            <person name="de Groot N.N."/>
        </authorList>
    </citation>
    <scope>NUCLEOTIDE SEQUENCE</scope>
</reference>
<feature type="transmembrane region" description="Helical" evidence="6">
    <location>
        <begin position="129"/>
        <end position="147"/>
    </location>
</feature>
<feature type="transmembrane region" description="Helical" evidence="6">
    <location>
        <begin position="443"/>
        <end position="462"/>
    </location>
</feature>
<protein>
    <submittedName>
        <fullName evidence="8">NADH-ubiquinone oxidoreductase chain N</fullName>
        <ecNumber evidence="8">1.6.5.3</ecNumber>
    </submittedName>
</protein>
<dbReference type="InterPro" id="IPR001750">
    <property type="entry name" value="ND/Mrp_TM"/>
</dbReference>
<feature type="transmembrane region" description="Helical" evidence="6">
    <location>
        <begin position="360"/>
        <end position="379"/>
    </location>
</feature>
<dbReference type="GO" id="GO:0016491">
    <property type="term" value="F:oxidoreductase activity"/>
    <property type="evidence" value="ECO:0007669"/>
    <property type="project" value="UniProtKB-KW"/>
</dbReference>
<feature type="domain" description="NADH:quinone oxidoreductase/Mrp antiporter transmembrane" evidence="7">
    <location>
        <begin position="123"/>
        <end position="409"/>
    </location>
</feature>
<keyword evidence="8" id="KW-0830">Ubiquinone</keyword>
<evidence type="ECO:0000256" key="5">
    <source>
        <dbReference type="ARBA" id="ARBA00023136"/>
    </source>
</evidence>
<accession>A0A1W1C6J5</accession>
<keyword evidence="4 6" id="KW-1133">Transmembrane helix</keyword>
<feature type="transmembrane region" description="Helical" evidence="6">
    <location>
        <begin position="75"/>
        <end position="94"/>
    </location>
</feature>
<feature type="transmembrane region" description="Helical" evidence="6">
    <location>
        <begin position="106"/>
        <end position="123"/>
    </location>
</feature>
<name>A0A1W1C6J5_9ZZZZ</name>
<dbReference type="EMBL" id="FPHC01000064">
    <property type="protein sequence ID" value="SFV61375.1"/>
    <property type="molecule type" value="Genomic_DNA"/>
</dbReference>
<keyword evidence="2" id="KW-1003">Cell membrane</keyword>
<feature type="transmembrane region" description="Helical" evidence="6">
    <location>
        <begin position="202"/>
        <end position="226"/>
    </location>
</feature>
<dbReference type="AlphaFoldDB" id="A0A1W1C6J5"/>
<evidence type="ECO:0000256" key="1">
    <source>
        <dbReference type="ARBA" id="ARBA00004651"/>
    </source>
</evidence>
<dbReference type="PRINTS" id="PR01437">
    <property type="entry name" value="NUOXDRDTASE4"/>
</dbReference>
<evidence type="ECO:0000259" key="7">
    <source>
        <dbReference type="Pfam" id="PF00361"/>
    </source>
</evidence>
<dbReference type="InterPro" id="IPR050586">
    <property type="entry name" value="CPA3_Na-H_Antiporter_D"/>
</dbReference>
<dbReference type="GO" id="GO:0042773">
    <property type="term" value="P:ATP synthesis coupled electron transport"/>
    <property type="evidence" value="ECO:0007669"/>
    <property type="project" value="InterPro"/>
</dbReference>
<keyword evidence="3 6" id="KW-0812">Transmembrane</keyword>
<evidence type="ECO:0000256" key="3">
    <source>
        <dbReference type="ARBA" id="ARBA00022692"/>
    </source>
</evidence>
<dbReference type="PANTHER" id="PTHR42703:SF1">
    <property type="entry name" value="NA(+)_H(+) ANTIPORTER SUBUNIT D1"/>
    <property type="match status" value="1"/>
</dbReference>
<keyword evidence="5 6" id="KW-0472">Membrane</keyword>
<dbReference type="GO" id="GO:0005886">
    <property type="term" value="C:plasma membrane"/>
    <property type="evidence" value="ECO:0007669"/>
    <property type="project" value="UniProtKB-SubCell"/>
</dbReference>
<feature type="transmembrane region" description="Helical" evidence="6">
    <location>
        <begin position="317"/>
        <end position="340"/>
    </location>
</feature>
<evidence type="ECO:0000256" key="2">
    <source>
        <dbReference type="ARBA" id="ARBA00022475"/>
    </source>
</evidence>
<evidence type="ECO:0000256" key="4">
    <source>
        <dbReference type="ARBA" id="ARBA00022989"/>
    </source>
</evidence>
<feature type="transmembrane region" description="Helical" evidence="6">
    <location>
        <begin position="159"/>
        <end position="182"/>
    </location>
</feature>
<feature type="transmembrane region" description="Helical" evidence="6">
    <location>
        <begin position="265"/>
        <end position="284"/>
    </location>
</feature>
<dbReference type="Pfam" id="PF00361">
    <property type="entry name" value="Proton_antipo_M"/>
    <property type="match status" value="1"/>
</dbReference>
<dbReference type="InterPro" id="IPR003918">
    <property type="entry name" value="NADH_UbQ_OxRdtase"/>
</dbReference>
<gene>
    <name evidence="8" type="ORF">MNB_SV-6-966</name>
</gene>
<feature type="transmembrane region" description="Helical" evidence="6">
    <location>
        <begin position="293"/>
        <end position="311"/>
    </location>
</feature>